<dbReference type="RefSeq" id="WP_373656821.1">
    <property type="nucleotide sequence ID" value="NZ_JBGUAW010000010.1"/>
</dbReference>
<accession>A0ABV4TY59</accession>
<evidence type="ECO:0000313" key="1">
    <source>
        <dbReference type="EMBL" id="MFA9462034.1"/>
    </source>
</evidence>
<reference evidence="1 2" key="1">
    <citation type="submission" date="2024-08" db="EMBL/GenBank/DDBJ databases">
        <title>Whole-genome sequencing of halo(alkali)philic microorganisms from hypersaline lakes.</title>
        <authorList>
            <person name="Sorokin D.Y."/>
            <person name="Merkel A.Y."/>
            <person name="Messina E."/>
            <person name="Yakimov M."/>
        </authorList>
    </citation>
    <scope>NUCLEOTIDE SEQUENCE [LARGE SCALE GENOMIC DNA]</scope>
    <source>
        <strain evidence="1 2">Cl-TMA</strain>
    </source>
</reference>
<comment type="caution">
    <text evidence="1">The sequence shown here is derived from an EMBL/GenBank/DDBJ whole genome shotgun (WGS) entry which is preliminary data.</text>
</comment>
<sequence length="90" mass="10156">MIEVSRLGDGDPMELEVTVQEGGGQSRHRVTFSSEQQRRICGGKEPEACVEAAFRFLLDREPKEAILSNFDVSVISKYFPDFEQKIGSYL</sequence>
<protein>
    <submittedName>
        <fullName evidence="1">Uncharacterized protein</fullName>
    </submittedName>
</protein>
<dbReference type="Proteomes" id="UP001575181">
    <property type="component" value="Unassembled WGS sequence"/>
</dbReference>
<proteinExistence type="predicted"/>
<dbReference type="EMBL" id="JBGUAW010000010">
    <property type="protein sequence ID" value="MFA9462034.1"/>
    <property type="molecule type" value="Genomic_DNA"/>
</dbReference>
<name>A0ABV4TY59_9GAMM</name>
<evidence type="ECO:0000313" key="2">
    <source>
        <dbReference type="Proteomes" id="UP001575181"/>
    </source>
</evidence>
<organism evidence="1 2">
    <name type="scientific">Thiohalorhabdus methylotrophus</name>
    <dbReference type="NCBI Taxonomy" id="3242694"/>
    <lineage>
        <taxon>Bacteria</taxon>
        <taxon>Pseudomonadati</taxon>
        <taxon>Pseudomonadota</taxon>
        <taxon>Gammaproteobacteria</taxon>
        <taxon>Thiohalorhabdales</taxon>
        <taxon>Thiohalorhabdaceae</taxon>
        <taxon>Thiohalorhabdus</taxon>
    </lineage>
</organism>
<gene>
    <name evidence="1" type="ORF">ACERLL_14515</name>
</gene>
<keyword evidence="2" id="KW-1185">Reference proteome</keyword>